<dbReference type="GO" id="GO:0008168">
    <property type="term" value="F:methyltransferase activity"/>
    <property type="evidence" value="ECO:0007669"/>
    <property type="project" value="UniProtKB-KW"/>
</dbReference>
<organism evidence="3 4">
    <name type="scientific">Panaeolus cyanescens</name>
    <dbReference type="NCBI Taxonomy" id="181874"/>
    <lineage>
        <taxon>Eukaryota</taxon>
        <taxon>Fungi</taxon>
        <taxon>Dikarya</taxon>
        <taxon>Basidiomycota</taxon>
        <taxon>Agaricomycotina</taxon>
        <taxon>Agaricomycetes</taxon>
        <taxon>Agaricomycetidae</taxon>
        <taxon>Agaricales</taxon>
        <taxon>Agaricineae</taxon>
        <taxon>Galeropsidaceae</taxon>
        <taxon>Panaeolus</taxon>
    </lineage>
</organism>
<dbReference type="OrthoDB" id="514248at2759"/>
<accession>A0A409VPX7</accession>
<dbReference type="InterPro" id="IPR029063">
    <property type="entry name" value="SAM-dependent_MTases_sf"/>
</dbReference>
<dbReference type="GO" id="GO:0070475">
    <property type="term" value="P:rRNA base methylation"/>
    <property type="evidence" value="ECO:0007669"/>
    <property type="project" value="TreeGrafter"/>
</dbReference>
<dbReference type="FunCoup" id="A0A409VPX7">
    <property type="interactions" value="209"/>
</dbReference>
<reference evidence="3 4" key="1">
    <citation type="journal article" date="2018" name="Evol. Lett.">
        <title>Horizontal gene cluster transfer increased hallucinogenic mushroom diversity.</title>
        <authorList>
            <person name="Reynolds H.T."/>
            <person name="Vijayakumar V."/>
            <person name="Gluck-Thaler E."/>
            <person name="Korotkin H.B."/>
            <person name="Matheny P.B."/>
            <person name="Slot J.C."/>
        </authorList>
    </citation>
    <scope>NUCLEOTIDE SEQUENCE [LARGE SCALE GENOMIC DNA]</scope>
    <source>
        <strain evidence="3 4">2629</strain>
    </source>
</reference>
<dbReference type="Gene3D" id="3.40.50.150">
    <property type="entry name" value="Vaccinia Virus protein VP39"/>
    <property type="match status" value="1"/>
</dbReference>
<protein>
    <recommendedName>
        <fullName evidence="5">U6 small nuclear RNA (adenine-(43)-N(6))-methyltransferase</fullName>
    </recommendedName>
</protein>
<keyword evidence="2" id="KW-0808">Transferase</keyword>
<gene>
    <name evidence="3" type="ORF">CVT24_005105</name>
</gene>
<dbReference type="EMBL" id="NHTK01006011">
    <property type="protein sequence ID" value="PPQ68289.1"/>
    <property type="molecule type" value="Genomic_DNA"/>
</dbReference>
<name>A0A409VPX7_9AGAR</name>
<evidence type="ECO:0008006" key="5">
    <source>
        <dbReference type="Google" id="ProtNLM"/>
    </source>
</evidence>
<dbReference type="AlphaFoldDB" id="A0A409VPX7"/>
<comment type="caution">
    <text evidence="3">The sequence shown here is derived from an EMBL/GenBank/DDBJ whole genome shotgun (WGS) entry which is preliminary data.</text>
</comment>
<dbReference type="Proteomes" id="UP000284842">
    <property type="component" value="Unassembled WGS sequence"/>
</dbReference>
<proteinExistence type="predicted"/>
<evidence type="ECO:0000313" key="3">
    <source>
        <dbReference type="EMBL" id="PPQ68289.1"/>
    </source>
</evidence>
<evidence type="ECO:0000313" key="4">
    <source>
        <dbReference type="Proteomes" id="UP000284842"/>
    </source>
</evidence>
<dbReference type="STRING" id="181874.A0A409VPX7"/>
<evidence type="ECO:0000256" key="2">
    <source>
        <dbReference type="ARBA" id="ARBA00022679"/>
    </source>
</evidence>
<sequence length="440" mass="48075">MGLLADTGIDAVATVLEKVAVDVTFAESDGGHTGTNVVEVVIGVPNRLNYILWLQDIVSAHDQILATQKRAVRGIDIGTGSTAIYPLLGCKWDDTWNFIATELDDESFVHARENIARNNLDSRIQLRKATRDGPILFPLEDKSCQIPGHPIDFTMCNPPFYGSRKEIDDSAEDKALMPNAVCTGADIEMIYANGGESGFVGRMVEESLEYQTSCRWFTSMLGKLSSVQNIVQRLRHHGITNYAITEFVQGQTRRWAIGWSFLDVRLPDAVARIQSIGPNHPLHSLLPQRTTLRQTFPETSSSSLRQALDEVLDLIPGIAITGPVSGAVEDAVSFVVEVSSDTWSRSARRKGKKAQDLKVSAISSKSTQISTAQSPSPALTASVTCQPTPFTSAQQHASDSRADSILAALEFQWVFGTDRGLYESFVSHITRKVGNAVQKA</sequence>
<dbReference type="PANTHER" id="PTHR13393">
    <property type="entry name" value="SAM-DEPENDENT METHYLTRANSFERASE"/>
    <property type="match status" value="1"/>
</dbReference>
<dbReference type="GO" id="GO:0005634">
    <property type="term" value="C:nucleus"/>
    <property type="evidence" value="ECO:0007669"/>
    <property type="project" value="TreeGrafter"/>
</dbReference>
<keyword evidence="1" id="KW-0489">Methyltransferase</keyword>
<dbReference type="InParanoid" id="A0A409VPX7"/>
<dbReference type="InterPro" id="IPR010286">
    <property type="entry name" value="METTL16/RlmF"/>
</dbReference>
<keyword evidence="4" id="KW-1185">Reference proteome</keyword>
<dbReference type="Pfam" id="PF05971">
    <property type="entry name" value="Methyltransf_10"/>
    <property type="match status" value="1"/>
</dbReference>
<dbReference type="PANTHER" id="PTHR13393:SF0">
    <property type="entry name" value="RNA N6-ADENOSINE-METHYLTRANSFERASE METTL16"/>
    <property type="match status" value="1"/>
</dbReference>
<dbReference type="SUPFAM" id="SSF53335">
    <property type="entry name" value="S-adenosyl-L-methionine-dependent methyltransferases"/>
    <property type="match status" value="1"/>
</dbReference>
<evidence type="ECO:0000256" key="1">
    <source>
        <dbReference type="ARBA" id="ARBA00022603"/>
    </source>
</evidence>